<evidence type="ECO:0000313" key="3">
    <source>
        <dbReference type="Proteomes" id="UP000016933"/>
    </source>
</evidence>
<gene>
    <name evidence="2" type="ORF">DOTSEDRAFT_20231</name>
</gene>
<feature type="region of interest" description="Disordered" evidence="1">
    <location>
        <begin position="59"/>
        <end position="98"/>
    </location>
</feature>
<dbReference type="EMBL" id="KB446535">
    <property type="protein sequence ID" value="EME49819.1"/>
    <property type="molecule type" value="Genomic_DNA"/>
</dbReference>
<name>N1Q4Y1_DOTSN</name>
<dbReference type="HOGENOM" id="CLU_2333589_0_0_1"/>
<proteinExistence type="predicted"/>
<keyword evidence="3" id="KW-1185">Reference proteome</keyword>
<dbReference type="Proteomes" id="UP000016933">
    <property type="component" value="Unassembled WGS sequence"/>
</dbReference>
<reference evidence="3" key="1">
    <citation type="journal article" date="2012" name="PLoS Genet.">
        <title>The genomes of the fungal plant pathogens Cladosporium fulvum and Dothistroma septosporum reveal adaptation to different hosts and lifestyles but also signatures of common ancestry.</title>
        <authorList>
            <person name="de Wit P.J.G.M."/>
            <person name="van der Burgt A."/>
            <person name="Oekmen B."/>
            <person name="Stergiopoulos I."/>
            <person name="Abd-Elsalam K.A."/>
            <person name="Aerts A.L."/>
            <person name="Bahkali A.H."/>
            <person name="Beenen H.G."/>
            <person name="Chettri P."/>
            <person name="Cox M.P."/>
            <person name="Datema E."/>
            <person name="de Vries R.P."/>
            <person name="Dhillon B."/>
            <person name="Ganley A.R."/>
            <person name="Griffiths S.A."/>
            <person name="Guo Y."/>
            <person name="Hamelin R.C."/>
            <person name="Henrissat B."/>
            <person name="Kabir M.S."/>
            <person name="Jashni M.K."/>
            <person name="Kema G."/>
            <person name="Klaubauf S."/>
            <person name="Lapidus A."/>
            <person name="Levasseur A."/>
            <person name="Lindquist E."/>
            <person name="Mehrabi R."/>
            <person name="Ohm R.A."/>
            <person name="Owen T.J."/>
            <person name="Salamov A."/>
            <person name="Schwelm A."/>
            <person name="Schijlen E."/>
            <person name="Sun H."/>
            <person name="van den Burg H.A."/>
            <person name="van Ham R.C.H.J."/>
            <person name="Zhang S."/>
            <person name="Goodwin S.B."/>
            <person name="Grigoriev I.V."/>
            <person name="Collemare J."/>
            <person name="Bradshaw R.E."/>
        </authorList>
    </citation>
    <scope>NUCLEOTIDE SEQUENCE [LARGE SCALE GENOMIC DNA]</scope>
    <source>
        <strain evidence="3">NZE10 / CBS 128990</strain>
    </source>
</reference>
<evidence type="ECO:0000256" key="1">
    <source>
        <dbReference type="SAM" id="MobiDB-lite"/>
    </source>
</evidence>
<organism evidence="2 3">
    <name type="scientific">Dothistroma septosporum (strain NZE10 / CBS 128990)</name>
    <name type="common">Red band needle blight fungus</name>
    <name type="synonym">Mycosphaerella pini</name>
    <dbReference type="NCBI Taxonomy" id="675120"/>
    <lineage>
        <taxon>Eukaryota</taxon>
        <taxon>Fungi</taxon>
        <taxon>Dikarya</taxon>
        <taxon>Ascomycota</taxon>
        <taxon>Pezizomycotina</taxon>
        <taxon>Dothideomycetes</taxon>
        <taxon>Dothideomycetidae</taxon>
        <taxon>Mycosphaerellales</taxon>
        <taxon>Mycosphaerellaceae</taxon>
        <taxon>Dothistroma</taxon>
    </lineage>
</organism>
<reference evidence="2 3" key="2">
    <citation type="journal article" date="2012" name="PLoS Pathog.">
        <title>Diverse lifestyles and strategies of plant pathogenesis encoded in the genomes of eighteen Dothideomycetes fungi.</title>
        <authorList>
            <person name="Ohm R.A."/>
            <person name="Feau N."/>
            <person name="Henrissat B."/>
            <person name="Schoch C.L."/>
            <person name="Horwitz B.A."/>
            <person name="Barry K.W."/>
            <person name="Condon B.J."/>
            <person name="Copeland A.C."/>
            <person name="Dhillon B."/>
            <person name="Glaser F."/>
            <person name="Hesse C.N."/>
            <person name="Kosti I."/>
            <person name="LaButti K."/>
            <person name="Lindquist E.A."/>
            <person name="Lucas S."/>
            <person name="Salamov A.A."/>
            <person name="Bradshaw R.E."/>
            <person name="Ciuffetti L."/>
            <person name="Hamelin R.C."/>
            <person name="Kema G.H.J."/>
            <person name="Lawrence C."/>
            <person name="Scott J.A."/>
            <person name="Spatafora J.W."/>
            <person name="Turgeon B.G."/>
            <person name="de Wit P.J.G.M."/>
            <person name="Zhong S."/>
            <person name="Goodwin S.B."/>
            <person name="Grigoriev I.V."/>
        </authorList>
    </citation>
    <scope>NUCLEOTIDE SEQUENCE [LARGE SCALE GENOMIC DNA]</scope>
    <source>
        <strain evidence="3">NZE10 / CBS 128990</strain>
    </source>
</reference>
<protein>
    <submittedName>
        <fullName evidence="2">Uncharacterized protein</fullName>
    </submittedName>
</protein>
<evidence type="ECO:0000313" key="2">
    <source>
        <dbReference type="EMBL" id="EME49819.1"/>
    </source>
</evidence>
<accession>N1Q4Y1</accession>
<dbReference type="AlphaFoldDB" id="N1Q4Y1"/>
<sequence>MPFADQSHKHAFPVVEAVARELCDLSKDCIARRVHGEYQEFPECKAKITSEMIAGVRTRAETRGAKDEERLVKKKEREGDAKRVQEVERGKEEELTPG</sequence>